<evidence type="ECO:0000256" key="1">
    <source>
        <dbReference type="ARBA" id="ARBA00023284"/>
    </source>
</evidence>
<organism evidence="2 3">
    <name type="scientific">Cytobacillus firmus</name>
    <name type="common">Bacillus firmus</name>
    <dbReference type="NCBI Taxonomy" id="1399"/>
    <lineage>
        <taxon>Bacteria</taxon>
        <taxon>Bacillati</taxon>
        <taxon>Bacillota</taxon>
        <taxon>Bacilli</taxon>
        <taxon>Bacillales</taxon>
        <taxon>Bacillaceae</taxon>
        <taxon>Cytobacillus</taxon>
    </lineage>
</organism>
<reference evidence="2 3" key="1">
    <citation type="submission" date="2018-06" db="EMBL/GenBank/DDBJ databases">
        <title>Freshwater and sediment microbial communities from various areas in North America, analyzing microbe dynamics in response to fracking.</title>
        <authorList>
            <person name="Lamendella R."/>
        </authorList>
    </citation>
    <scope>NUCLEOTIDE SEQUENCE [LARGE SCALE GENOMIC DNA]</scope>
    <source>
        <strain evidence="2 3">14_TX</strain>
    </source>
</reference>
<dbReference type="NCBIfam" id="TIGR02174">
    <property type="entry name" value="CXXU_selWTH"/>
    <property type="match status" value="1"/>
</dbReference>
<comment type="caution">
    <text evidence="2">The sequence shown here is derived from an EMBL/GenBank/DDBJ whole genome shotgun (WGS) entry which is preliminary data.</text>
</comment>
<keyword evidence="3" id="KW-1185">Reference proteome</keyword>
<dbReference type="InterPro" id="IPR011893">
    <property type="entry name" value="Selenoprotein_Rdx-typ"/>
</dbReference>
<dbReference type="Proteomes" id="UP000252731">
    <property type="component" value="Unassembled WGS sequence"/>
</dbReference>
<dbReference type="EMBL" id="QNSF01000001">
    <property type="protein sequence ID" value="RBP96235.1"/>
    <property type="molecule type" value="Genomic_DNA"/>
</dbReference>
<dbReference type="OrthoDB" id="9811366at2"/>
<dbReference type="AlphaFoldDB" id="A0A366K3D8"/>
<gene>
    <name evidence="2" type="ORF">DFO70_10138</name>
</gene>
<dbReference type="Pfam" id="PF10262">
    <property type="entry name" value="Rdx"/>
    <property type="match status" value="1"/>
</dbReference>
<keyword evidence="1" id="KW-0676">Redox-active center</keyword>
<dbReference type="Gene3D" id="3.40.30.10">
    <property type="entry name" value="Glutaredoxin"/>
    <property type="match status" value="1"/>
</dbReference>
<evidence type="ECO:0000313" key="2">
    <source>
        <dbReference type="EMBL" id="RBP96235.1"/>
    </source>
</evidence>
<protein>
    <submittedName>
        <fullName evidence="2">Selenoprotein W-related protein</fullName>
    </submittedName>
</protein>
<accession>A0A366K3D8</accession>
<dbReference type="SUPFAM" id="SSF52833">
    <property type="entry name" value="Thioredoxin-like"/>
    <property type="match status" value="1"/>
</dbReference>
<name>A0A366K3D8_CYTFI</name>
<evidence type="ECO:0000313" key="3">
    <source>
        <dbReference type="Proteomes" id="UP000252731"/>
    </source>
</evidence>
<proteinExistence type="predicted"/>
<sequence>MELVPSKGGAFEVTVNGEKLYSKLDTGIFPKTKEIIEKMQG</sequence>
<dbReference type="InterPro" id="IPR036249">
    <property type="entry name" value="Thioredoxin-like_sf"/>
</dbReference>